<feature type="region of interest" description="Disordered" evidence="1">
    <location>
        <begin position="81"/>
        <end position="121"/>
    </location>
</feature>
<accession>A0ABS1D424</accession>
<protein>
    <submittedName>
        <fullName evidence="2">Uncharacterized protein</fullName>
    </submittedName>
</protein>
<reference evidence="2 3" key="1">
    <citation type="journal article" date="2020" name="Microorganisms">
        <title>Osmotic Adaptation and Compatible Solute Biosynthesis of Phototrophic Bacteria as Revealed from Genome Analyses.</title>
        <authorList>
            <person name="Imhoff J.F."/>
            <person name="Rahn T."/>
            <person name="Kunzel S."/>
            <person name="Keller A."/>
            <person name="Neulinger S.C."/>
        </authorList>
    </citation>
    <scope>NUCLEOTIDE SEQUENCE [LARGE SCALE GENOMIC DNA]</scope>
    <source>
        <strain evidence="2 3">DSM 15382</strain>
    </source>
</reference>
<feature type="non-terminal residue" evidence="2">
    <location>
        <position position="169"/>
    </location>
</feature>
<feature type="compositionally biased region" description="Low complexity" evidence="1">
    <location>
        <begin position="141"/>
        <end position="157"/>
    </location>
</feature>
<evidence type="ECO:0000313" key="3">
    <source>
        <dbReference type="Proteomes" id="UP000697995"/>
    </source>
</evidence>
<organism evidence="2 3">
    <name type="scientific">Paracraurococcus ruber</name>
    <dbReference type="NCBI Taxonomy" id="77675"/>
    <lineage>
        <taxon>Bacteria</taxon>
        <taxon>Pseudomonadati</taxon>
        <taxon>Pseudomonadota</taxon>
        <taxon>Alphaproteobacteria</taxon>
        <taxon>Acetobacterales</taxon>
        <taxon>Roseomonadaceae</taxon>
        <taxon>Paracraurococcus</taxon>
    </lineage>
</organism>
<dbReference type="EMBL" id="NRSG01000335">
    <property type="protein sequence ID" value="MBK1661616.1"/>
    <property type="molecule type" value="Genomic_DNA"/>
</dbReference>
<dbReference type="RefSeq" id="WP_200306356.1">
    <property type="nucleotide sequence ID" value="NZ_NRSG01000335.1"/>
</dbReference>
<keyword evidence="3" id="KW-1185">Reference proteome</keyword>
<gene>
    <name evidence="2" type="ORF">CKO45_25750</name>
</gene>
<comment type="caution">
    <text evidence="2">The sequence shown here is derived from an EMBL/GenBank/DDBJ whole genome shotgun (WGS) entry which is preliminary data.</text>
</comment>
<dbReference type="Proteomes" id="UP000697995">
    <property type="component" value="Unassembled WGS sequence"/>
</dbReference>
<proteinExistence type="predicted"/>
<feature type="compositionally biased region" description="Low complexity" evidence="1">
    <location>
        <begin position="111"/>
        <end position="121"/>
    </location>
</feature>
<sequence>MSLAFRIAAPLLLVGSLLGGVLILDAWQSERDRRLAADGAALSLHTAALMQAEAAFAAERGATNGLLANPAGATPEGWAQARARGAEGEARLAGARPAAMMPFSRPRSRPRNSASSASPSRVTYSASTVLSPWRAASRARRSAVSASIRADAAANQAAGGGRPSVAPSS</sequence>
<evidence type="ECO:0000256" key="1">
    <source>
        <dbReference type="SAM" id="MobiDB-lite"/>
    </source>
</evidence>
<feature type="region of interest" description="Disordered" evidence="1">
    <location>
        <begin position="141"/>
        <end position="169"/>
    </location>
</feature>
<evidence type="ECO:0000313" key="2">
    <source>
        <dbReference type="EMBL" id="MBK1661616.1"/>
    </source>
</evidence>
<name>A0ABS1D424_9PROT</name>